<evidence type="ECO:0000313" key="1">
    <source>
        <dbReference type="EMBL" id="VAW34205.1"/>
    </source>
</evidence>
<name>A0A3B0USY4_9ZZZZ</name>
<dbReference type="EMBL" id="UOEU01000520">
    <property type="protein sequence ID" value="VAW34205.1"/>
    <property type="molecule type" value="Genomic_DNA"/>
</dbReference>
<dbReference type="AlphaFoldDB" id="A0A3B0USY4"/>
<accession>A0A3B0USY4</accession>
<organism evidence="1">
    <name type="scientific">hydrothermal vent metagenome</name>
    <dbReference type="NCBI Taxonomy" id="652676"/>
    <lineage>
        <taxon>unclassified sequences</taxon>
        <taxon>metagenomes</taxon>
        <taxon>ecological metagenomes</taxon>
    </lineage>
</organism>
<proteinExistence type="predicted"/>
<reference evidence="1" key="1">
    <citation type="submission" date="2018-06" db="EMBL/GenBank/DDBJ databases">
        <authorList>
            <person name="Zhirakovskaya E."/>
        </authorList>
    </citation>
    <scope>NUCLEOTIDE SEQUENCE</scope>
</reference>
<protein>
    <submittedName>
        <fullName evidence="1">Uncharacterized protein</fullName>
    </submittedName>
</protein>
<sequence>MTQNEAMPLVNVKLTLAYLAEQPIIHTEETIGNISKIKKMRVIYKGQPKSVPALSGNSFRGQLRDILADQLCASLSNQGRQKLKFSNNDVYGILYSGGALGEKRTSAQLIHSFSENLPSMRLMGAAFGNVMLPSKLAATHIIPCAEETHQVLQRMYENLETGLIPPVSEWPNANNLVFNDGPLTRKDDHRDLTRQRFAKPETVEPATGAENEERQGSQMIYYVECIPSGTWLLQQLYSKLPLDQLELGCLFDGLSAFLETPSLGGRSAAGYGQVQVKIQGFVGSEAINWPKEWPESVKKAVEAYRNYLIAKQDALLNTLTVTRENS</sequence>
<gene>
    <name evidence="1" type="ORF">MNBD_CHLOROFLEXI01-248</name>
</gene>